<evidence type="ECO:0000313" key="8">
    <source>
        <dbReference type="EMBL" id="PYH93553.1"/>
    </source>
</evidence>
<dbReference type="InterPro" id="IPR007219">
    <property type="entry name" value="XnlR_reg_dom"/>
</dbReference>
<reference evidence="8 9" key="1">
    <citation type="submission" date="2018-02" db="EMBL/GenBank/DDBJ databases">
        <title>The genomes of Aspergillus section Nigri reveals drivers in fungal speciation.</title>
        <authorList>
            <consortium name="DOE Joint Genome Institute"/>
            <person name="Vesth T.C."/>
            <person name="Nybo J."/>
            <person name="Theobald S."/>
            <person name="Brandl J."/>
            <person name="Frisvad J.C."/>
            <person name="Nielsen K.F."/>
            <person name="Lyhne E.K."/>
            <person name="Kogle M.E."/>
            <person name="Kuo A."/>
            <person name="Riley R."/>
            <person name="Clum A."/>
            <person name="Nolan M."/>
            <person name="Lipzen A."/>
            <person name="Salamov A."/>
            <person name="Henrissat B."/>
            <person name="Wiebenga A."/>
            <person name="De vries R.P."/>
            <person name="Grigoriev I.V."/>
            <person name="Mortensen U.H."/>
            <person name="Andersen M.R."/>
            <person name="Baker S.E."/>
        </authorList>
    </citation>
    <scope>NUCLEOTIDE SEQUENCE [LARGE SCALE GENOMIC DNA]</scope>
    <source>
        <strain evidence="8 9">CBS 707.79</strain>
    </source>
</reference>
<dbReference type="GO" id="GO:0009893">
    <property type="term" value="P:positive regulation of metabolic process"/>
    <property type="evidence" value="ECO:0007669"/>
    <property type="project" value="UniProtKB-ARBA"/>
</dbReference>
<evidence type="ECO:0000313" key="9">
    <source>
        <dbReference type="Proteomes" id="UP000247810"/>
    </source>
</evidence>
<dbReference type="PANTHER" id="PTHR31001">
    <property type="entry name" value="UNCHARACTERIZED TRANSCRIPTIONAL REGULATORY PROTEIN"/>
    <property type="match status" value="1"/>
</dbReference>
<comment type="subcellular location">
    <subcellularLocation>
        <location evidence="1">Nucleus</location>
    </subcellularLocation>
</comment>
<dbReference type="AlphaFoldDB" id="A0A319DQH7"/>
<dbReference type="Gene3D" id="4.10.240.10">
    <property type="entry name" value="Zn(2)-C6 fungal-type DNA-binding domain"/>
    <property type="match status" value="1"/>
</dbReference>
<dbReference type="SUPFAM" id="SSF57701">
    <property type="entry name" value="Zn2/Cys6 DNA-binding domain"/>
    <property type="match status" value="1"/>
</dbReference>
<organism evidence="8 9">
    <name type="scientific">Aspergillus ellipticus CBS 707.79</name>
    <dbReference type="NCBI Taxonomy" id="1448320"/>
    <lineage>
        <taxon>Eukaryota</taxon>
        <taxon>Fungi</taxon>
        <taxon>Dikarya</taxon>
        <taxon>Ascomycota</taxon>
        <taxon>Pezizomycotina</taxon>
        <taxon>Eurotiomycetes</taxon>
        <taxon>Eurotiomycetidae</taxon>
        <taxon>Eurotiales</taxon>
        <taxon>Aspergillaceae</taxon>
        <taxon>Aspergillus</taxon>
        <taxon>Aspergillus subgen. Circumdati</taxon>
    </lineage>
</organism>
<dbReference type="VEuPathDB" id="FungiDB:BO71DRAFT_381321"/>
<dbReference type="GO" id="GO:0008270">
    <property type="term" value="F:zinc ion binding"/>
    <property type="evidence" value="ECO:0007669"/>
    <property type="project" value="InterPro"/>
</dbReference>
<keyword evidence="2" id="KW-0479">Metal-binding</keyword>
<dbReference type="Pfam" id="PF04082">
    <property type="entry name" value="Fungal_trans"/>
    <property type="match status" value="1"/>
</dbReference>
<dbReference type="OrthoDB" id="1747771at2759"/>
<dbReference type="CDD" id="cd00067">
    <property type="entry name" value="GAL4"/>
    <property type="match status" value="1"/>
</dbReference>
<dbReference type="STRING" id="1448320.A0A319DQH7"/>
<dbReference type="InterPro" id="IPR001138">
    <property type="entry name" value="Zn2Cys6_DnaBD"/>
</dbReference>
<dbReference type="PROSITE" id="PS50048">
    <property type="entry name" value="ZN2_CY6_FUNGAL_2"/>
    <property type="match status" value="1"/>
</dbReference>
<evidence type="ECO:0000256" key="6">
    <source>
        <dbReference type="ARBA" id="ARBA00023242"/>
    </source>
</evidence>
<dbReference type="Proteomes" id="UP000247810">
    <property type="component" value="Unassembled WGS sequence"/>
</dbReference>
<feature type="domain" description="Zn(2)-C6 fungal-type" evidence="7">
    <location>
        <begin position="14"/>
        <end position="45"/>
    </location>
</feature>
<keyword evidence="5" id="KW-0804">Transcription</keyword>
<dbReference type="GO" id="GO:0006351">
    <property type="term" value="P:DNA-templated transcription"/>
    <property type="evidence" value="ECO:0007669"/>
    <property type="project" value="InterPro"/>
</dbReference>
<keyword evidence="4" id="KW-0238">DNA-binding</keyword>
<keyword evidence="3" id="KW-0805">Transcription regulation</keyword>
<dbReference type="GO" id="GO:0003677">
    <property type="term" value="F:DNA binding"/>
    <property type="evidence" value="ECO:0007669"/>
    <property type="project" value="UniProtKB-KW"/>
</dbReference>
<protein>
    <recommendedName>
        <fullName evidence="7">Zn(2)-C6 fungal-type domain-containing protein</fullName>
    </recommendedName>
</protein>
<dbReference type="PROSITE" id="PS00463">
    <property type="entry name" value="ZN2_CY6_FUNGAL_1"/>
    <property type="match status" value="1"/>
</dbReference>
<dbReference type="EMBL" id="KZ825891">
    <property type="protein sequence ID" value="PYH93553.1"/>
    <property type="molecule type" value="Genomic_DNA"/>
</dbReference>
<sequence>MPQHMRQTQRVPRTCMQCARRKVKCSKKVPCNECIRRGDSAACKREVVKVQGKSLAIDEEEPTDDSETGSSLLRENLSLKTRIRQLESVLARPELLKLETDIFKLSPSTGKSQTSDRILTDFQSLPFGLLVESSQHPGDHIHSRDDHSLLVLPARYWSETIVQFSLSQFGWVHCALEASDFIVQHNFFWDRLIHNRLEILQNHSWIAVYLSVLAVGVYFMGEENIHGFNFLHETFPGHIPYTTSTFTIEPTALCRTWCEAALKELNHANYTSKPSISTVQALAILNIVHKILGHSSREYILHGVAVNVARLIGIDRLGKYNGPKAPLKNSSLIREHQNVHRRLWWTLVICDWMTVWSRPVSIHPESFTTVLETEDDLKLSTRRADGSIDLPSPFEYHKVMAQLAATMQNHARSINEWTTTAVQASFEELNVLAASFPPHLTYPGSYEPPFGVEQDLNWIYVQRNLAFNCLDTWRINLCVALIPQILGAMTAEGDSVHMSGIFSAKAILQRRYNDPCPHFHKFWPVTCCTVSAGIFLALDLIWFRTLRSSSEVAEEKRLIMFSIKLLEHSSAETRHDALLVLRRLVDLYEIIPSKPSIEPRVFVKIIKLVASPDLWASLSSAEATLKYLFVDSSSAGDIDKSPSGISEHIRSQSENSHDATYGGTNIVDMFPMTNGDEAFFEEIFPSSDLIDMSLPWLDPVILMAFQRDVT</sequence>
<evidence type="ECO:0000256" key="4">
    <source>
        <dbReference type="ARBA" id="ARBA00023125"/>
    </source>
</evidence>
<dbReference type="InterPro" id="IPR036864">
    <property type="entry name" value="Zn2-C6_fun-type_DNA-bd_sf"/>
</dbReference>
<evidence type="ECO:0000256" key="5">
    <source>
        <dbReference type="ARBA" id="ARBA00023163"/>
    </source>
</evidence>
<evidence type="ECO:0000256" key="1">
    <source>
        <dbReference type="ARBA" id="ARBA00004123"/>
    </source>
</evidence>
<dbReference type="GO" id="GO:0000981">
    <property type="term" value="F:DNA-binding transcription factor activity, RNA polymerase II-specific"/>
    <property type="evidence" value="ECO:0007669"/>
    <property type="project" value="InterPro"/>
</dbReference>
<evidence type="ECO:0000256" key="3">
    <source>
        <dbReference type="ARBA" id="ARBA00023015"/>
    </source>
</evidence>
<keyword evidence="9" id="KW-1185">Reference proteome</keyword>
<dbReference type="PANTHER" id="PTHR31001:SF76">
    <property type="entry name" value="ZN(2)-C6 FUNGAL-TYPE DOMAIN-CONTAINING PROTEIN"/>
    <property type="match status" value="1"/>
</dbReference>
<dbReference type="CDD" id="cd12148">
    <property type="entry name" value="fungal_TF_MHR"/>
    <property type="match status" value="1"/>
</dbReference>
<name>A0A319DQH7_9EURO</name>
<accession>A0A319DQH7</accession>
<dbReference type="GO" id="GO:0005634">
    <property type="term" value="C:nucleus"/>
    <property type="evidence" value="ECO:0007669"/>
    <property type="project" value="UniProtKB-SubCell"/>
</dbReference>
<dbReference type="InterPro" id="IPR050613">
    <property type="entry name" value="Sec_Metabolite_Reg"/>
</dbReference>
<proteinExistence type="predicted"/>
<evidence type="ECO:0000259" key="7">
    <source>
        <dbReference type="PROSITE" id="PS50048"/>
    </source>
</evidence>
<evidence type="ECO:0000256" key="2">
    <source>
        <dbReference type="ARBA" id="ARBA00022723"/>
    </source>
</evidence>
<keyword evidence="6" id="KW-0539">Nucleus</keyword>
<gene>
    <name evidence="8" type="ORF">BO71DRAFT_381321</name>
</gene>